<dbReference type="AlphaFoldDB" id="A0A4V4GZU8"/>
<evidence type="ECO:0000313" key="1">
    <source>
        <dbReference type="EMBL" id="THU34036.1"/>
    </source>
</evidence>
<dbReference type="InterPro" id="IPR025293">
    <property type="entry name" value="YfiR/HmsC-like"/>
</dbReference>
<gene>
    <name evidence="1" type="ORF">FAM09_23730</name>
</gene>
<protein>
    <submittedName>
        <fullName evidence="1">YfiR family protein</fullName>
    </submittedName>
</protein>
<dbReference type="RefSeq" id="WP_136579652.1">
    <property type="nucleotide sequence ID" value="NZ_STFF01000008.1"/>
</dbReference>
<keyword evidence="2" id="KW-1185">Reference proteome</keyword>
<evidence type="ECO:0000313" key="2">
    <source>
        <dbReference type="Proteomes" id="UP000306918"/>
    </source>
</evidence>
<dbReference type="EMBL" id="STFF01000008">
    <property type="protein sequence ID" value="THU34036.1"/>
    <property type="molecule type" value="Genomic_DNA"/>
</dbReference>
<reference evidence="1 2" key="1">
    <citation type="submission" date="2019-04" db="EMBL/GenBank/DDBJ databases">
        <title>Niastella caeni sp. nov., isolated from activated sludge.</title>
        <authorList>
            <person name="Sheng M."/>
        </authorList>
    </citation>
    <scope>NUCLEOTIDE SEQUENCE [LARGE SCALE GENOMIC DNA]</scope>
    <source>
        <strain evidence="1 2">HX-2-15</strain>
    </source>
</reference>
<proteinExistence type="predicted"/>
<sequence>MKKYFIEKRDCIHYMKYKTVLLSLFLFCSFTLQQEKNKASEYNLKAAFIFNFTKYIEWKTATSENEFIIGIMGPSPINDPLVEIVKTETVDNKKIIIKQFNKPADISFCNILFISQSSSASLDDILAKTVHKGMLIISEQEGYAEQGTAINFVIVNRKLKFEANVKAINTAGLTASSQLLKLAIIIK</sequence>
<name>A0A4V4GZU8_9BACT</name>
<dbReference type="Proteomes" id="UP000306918">
    <property type="component" value="Unassembled WGS sequence"/>
</dbReference>
<organism evidence="1 2">
    <name type="scientific">Niastella caeni</name>
    <dbReference type="NCBI Taxonomy" id="2569763"/>
    <lineage>
        <taxon>Bacteria</taxon>
        <taxon>Pseudomonadati</taxon>
        <taxon>Bacteroidota</taxon>
        <taxon>Chitinophagia</taxon>
        <taxon>Chitinophagales</taxon>
        <taxon>Chitinophagaceae</taxon>
        <taxon>Niastella</taxon>
    </lineage>
</organism>
<accession>A0A4V4GZU8</accession>
<dbReference type="OrthoDB" id="1342147at2"/>
<dbReference type="Pfam" id="PF13689">
    <property type="entry name" value="DUF4154"/>
    <property type="match status" value="1"/>
</dbReference>
<comment type="caution">
    <text evidence="1">The sequence shown here is derived from an EMBL/GenBank/DDBJ whole genome shotgun (WGS) entry which is preliminary data.</text>
</comment>